<evidence type="ECO:0000256" key="8">
    <source>
        <dbReference type="ARBA" id="ARBA00023014"/>
    </source>
</evidence>
<dbReference type="GO" id="GO:0005829">
    <property type="term" value="C:cytosol"/>
    <property type="evidence" value="ECO:0007669"/>
    <property type="project" value="TreeGrafter"/>
</dbReference>
<dbReference type="SFLD" id="SFLDF00274">
    <property type="entry name" value="ribosomal_protein_S12_methylth"/>
    <property type="match status" value="1"/>
</dbReference>
<dbReference type="PROSITE" id="PS51449">
    <property type="entry name" value="MTTASE_N"/>
    <property type="match status" value="1"/>
</dbReference>
<dbReference type="NCBIfam" id="TIGR01125">
    <property type="entry name" value="30S ribosomal protein S12 methylthiotransferase RimO"/>
    <property type="match status" value="1"/>
</dbReference>
<evidence type="ECO:0000256" key="6">
    <source>
        <dbReference type="ARBA" id="ARBA00022723"/>
    </source>
</evidence>
<dbReference type="InterPro" id="IPR012340">
    <property type="entry name" value="NA-bd_OB-fold"/>
</dbReference>
<keyword evidence="5" id="KW-0949">S-adenosyl-L-methionine</keyword>
<dbReference type="PANTHER" id="PTHR43837">
    <property type="entry name" value="RIBOSOMAL PROTEIN S12 METHYLTHIOTRANSFERASE RIMO"/>
    <property type="match status" value="1"/>
</dbReference>
<keyword evidence="15" id="KW-1185">Reference proteome</keyword>
<dbReference type="PROSITE" id="PS51918">
    <property type="entry name" value="RADICAL_SAM"/>
    <property type="match status" value="1"/>
</dbReference>
<evidence type="ECO:0000313" key="15">
    <source>
        <dbReference type="Proteomes" id="UP000823405"/>
    </source>
</evidence>
<dbReference type="Gene3D" id="3.40.50.12160">
    <property type="entry name" value="Methylthiotransferase, N-terminal domain"/>
    <property type="match status" value="1"/>
</dbReference>
<evidence type="ECO:0000256" key="3">
    <source>
        <dbReference type="ARBA" id="ARBA00022485"/>
    </source>
</evidence>
<dbReference type="PANTHER" id="PTHR43837:SF1">
    <property type="entry name" value="RIBOSOMAL PROTEIN US12 METHYLTHIOTRANSFERASE RIMO"/>
    <property type="match status" value="1"/>
</dbReference>
<dbReference type="InterPro" id="IPR020612">
    <property type="entry name" value="Methylthiotransferase_CS"/>
</dbReference>
<protein>
    <recommendedName>
        <fullName evidence="9">O-phosphoserine phosphohydrolase</fullName>
    </recommendedName>
</protein>
<evidence type="ECO:0000256" key="7">
    <source>
        <dbReference type="ARBA" id="ARBA00023004"/>
    </source>
</evidence>
<dbReference type="SFLD" id="SFLDS00029">
    <property type="entry name" value="Radical_SAM"/>
    <property type="match status" value="1"/>
</dbReference>
<dbReference type="FunFam" id="3.80.30.20:FF:000001">
    <property type="entry name" value="tRNA-2-methylthio-N(6)-dimethylallyladenosine synthase 2"/>
    <property type="match status" value="1"/>
</dbReference>
<evidence type="ECO:0000256" key="10">
    <source>
        <dbReference type="PIRSR" id="PIRSR604469-1"/>
    </source>
</evidence>
<dbReference type="SMART" id="SM00729">
    <property type="entry name" value="Elp3"/>
    <property type="match status" value="1"/>
</dbReference>
<dbReference type="HAMAP" id="MF_01865">
    <property type="entry name" value="MTTase_RimO"/>
    <property type="match status" value="1"/>
</dbReference>
<dbReference type="InterPro" id="IPR036412">
    <property type="entry name" value="HAD-like_sf"/>
</dbReference>
<evidence type="ECO:0000256" key="2">
    <source>
        <dbReference type="ARBA" id="ARBA00009184"/>
    </source>
</evidence>
<evidence type="ECO:0000256" key="9">
    <source>
        <dbReference type="ARBA" id="ARBA00031693"/>
    </source>
</evidence>
<dbReference type="GO" id="GO:0006400">
    <property type="term" value="P:tRNA modification"/>
    <property type="evidence" value="ECO:0007669"/>
    <property type="project" value="InterPro"/>
</dbReference>
<keyword evidence="3" id="KW-0004">4Fe-4S</keyword>
<proteinExistence type="inferred from homology"/>
<keyword evidence="8" id="KW-0411">Iron-sulfur</keyword>
<sequence>MPLTHSTPKVGFVSLGCPKALVDSEHILTQLRAEGYDISATYAGADLVVVNTCGFIDEAVQESLDTIGEALHENGKVIVTGCLGAKKSASGASLVQDIHPKVLAVTGPHALGEVMQAVHQHLPKPHDPFADLVPAAGVKLTPRHYAYLKISEGCNHHCTFCIIPSMRGDLVSRPVADIMLEAENLLRAGVRELLVISQDTSAYGVDVKYRMGFWNGRPIKTRITELATALGELAAQYGAWVRLHYVYPYPHVDELIPLMVQQRILPYLDVPFQHAHPAVLKRMKRPANAQKSLERVQAWRAMCPELTIRSTFIAGFPGETEVEFETLLDFIRTAELDRVGCFAYSPVTGATANELPGALPDAVRHERRARFMEVAETVSVQRLKRKVGQTLRVLVDELNEAGGVARSSADAPEIDGVVYIQPISKASQAYQAGDFVEVKITGAQGHDLWGEVCSKAMNLIIQSAQPLLSTHLEQARALAGGVAAIRLDGYAGRILDVDLALRSEVTAWCAQHQLDAAYLPPLPLADFGLVVMDMDSTLITIECIDEIADFCGLKAKVAALTEASMRGELRDFGESLRRRVALLKGVDASVLEQVWRKRLKLSLGAQRMLADVQAAGKHTLLVSGGFTFFTERLTARLRLDYAYANLLGVSNGKLTGEVVGEIVDAQWCSRQHVYH</sequence>
<accession>A0A9P6RCJ0</accession>
<dbReference type="SFLD" id="SFLDG01061">
    <property type="entry name" value="methylthiotransferase"/>
    <property type="match status" value="1"/>
</dbReference>
<dbReference type="Pfam" id="PF12710">
    <property type="entry name" value="HAD"/>
    <property type="match status" value="1"/>
</dbReference>
<dbReference type="Gene3D" id="2.40.50.140">
    <property type="entry name" value="Nucleic acid-binding proteins"/>
    <property type="match status" value="1"/>
</dbReference>
<comment type="similarity">
    <text evidence="2">Belongs to the HAD-like hydrolase superfamily. SerB family.</text>
</comment>
<dbReference type="PROSITE" id="PS01278">
    <property type="entry name" value="MTTASE_RADICAL"/>
    <property type="match status" value="1"/>
</dbReference>
<evidence type="ECO:0000256" key="5">
    <source>
        <dbReference type="ARBA" id="ARBA00022691"/>
    </source>
</evidence>
<evidence type="ECO:0000256" key="4">
    <source>
        <dbReference type="ARBA" id="ARBA00022490"/>
    </source>
</evidence>
<dbReference type="Gene3D" id="3.40.50.1000">
    <property type="entry name" value="HAD superfamily/HAD-like"/>
    <property type="match status" value="1"/>
</dbReference>
<dbReference type="FunFam" id="3.40.50.12160:FF:000002">
    <property type="entry name" value="Ribosomal protein S12 methylthiotransferase RimO"/>
    <property type="match status" value="1"/>
</dbReference>
<dbReference type="NCBIfam" id="TIGR01488">
    <property type="entry name" value="HAD-SF-IB"/>
    <property type="match status" value="1"/>
</dbReference>
<dbReference type="CDD" id="cd01335">
    <property type="entry name" value="Radical_SAM"/>
    <property type="match status" value="1"/>
</dbReference>
<dbReference type="InterPro" id="IPR038135">
    <property type="entry name" value="Methylthiotransferase_N_sf"/>
</dbReference>
<dbReference type="NCBIfam" id="TIGR00338">
    <property type="entry name" value="serB"/>
    <property type="match status" value="1"/>
</dbReference>
<evidence type="ECO:0000259" key="11">
    <source>
        <dbReference type="PROSITE" id="PS50926"/>
    </source>
</evidence>
<feature type="domain" description="TRAM" evidence="11">
    <location>
        <begin position="384"/>
        <end position="454"/>
    </location>
</feature>
<feature type="active site" description="Proton donor" evidence="10">
    <location>
        <position position="535"/>
    </location>
</feature>
<dbReference type="Gene3D" id="3.80.30.20">
    <property type="entry name" value="tm_1862 like domain"/>
    <property type="match status" value="1"/>
</dbReference>
<name>A0A9P6RCJ0_9FUNG</name>
<dbReference type="GO" id="GO:0006564">
    <property type="term" value="P:L-serine biosynthetic process"/>
    <property type="evidence" value="ECO:0007669"/>
    <property type="project" value="InterPro"/>
</dbReference>
<keyword evidence="4" id="KW-0963">Cytoplasm</keyword>
<dbReference type="InterPro" id="IPR002792">
    <property type="entry name" value="TRAM_dom"/>
</dbReference>
<dbReference type="GO" id="GO:0035599">
    <property type="term" value="F:aspartic acid methylthiotransferase activity"/>
    <property type="evidence" value="ECO:0007669"/>
    <property type="project" value="TreeGrafter"/>
</dbReference>
<comment type="caution">
    <text evidence="14">The sequence shown here is derived from an EMBL/GenBank/DDBJ whole genome shotgun (WGS) entry which is preliminary data.</text>
</comment>
<dbReference type="SFLD" id="SFLDG01082">
    <property type="entry name" value="B12-binding_domain_containing"/>
    <property type="match status" value="1"/>
</dbReference>
<dbReference type="InterPro" id="IPR005840">
    <property type="entry name" value="Ribosomal_uS12_MeSTrfase_RimO"/>
</dbReference>
<dbReference type="GO" id="GO:0046872">
    <property type="term" value="F:metal ion binding"/>
    <property type="evidence" value="ECO:0007669"/>
    <property type="project" value="UniProtKB-KW"/>
</dbReference>
<dbReference type="Proteomes" id="UP000823405">
    <property type="component" value="Unassembled WGS sequence"/>
</dbReference>
<feature type="domain" description="Radical SAM core" evidence="13">
    <location>
        <begin position="140"/>
        <end position="381"/>
    </location>
</feature>
<dbReference type="InterPro" id="IPR006638">
    <property type="entry name" value="Elp3/MiaA/NifB-like_rSAM"/>
</dbReference>
<evidence type="ECO:0000259" key="13">
    <source>
        <dbReference type="PROSITE" id="PS51918"/>
    </source>
</evidence>
<dbReference type="InterPro" id="IPR007197">
    <property type="entry name" value="rSAM"/>
</dbReference>
<dbReference type="PROSITE" id="PS50926">
    <property type="entry name" value="TRAM"/>
    <property type="match status" value="1"/>
</dbReference>
<gene>
    <name evidence="14" type="ORF">BGZ97_007593</name>
</gene>
<dbReference type="SUPFAM" id="SSF102114">
    <property type="entry name" value="Radical SAM enzymes"/>
    <property type="match status" value="1"/>
</dbReference>
<dbReference type="InterPro" id="IPR013848">
    <property type="entry name" value="Methylthiotransferase_N"/>
</dbReference>
<dbReference type="InterPro" id="IPR005839">
    <property type="entry name" value="Methylthiotransferase"/>
</dbReference>
<evidence type="ECO:0000259" key="12">
    <source>
        <dbReference type="PROSITE" id="PS51449"/>
    </source>
</evidence>
<dbReference type="Pfam" id="PF04055">
    <property type="entry name" value="Radical_SAM"/>
    <property type="match status" value="1"/>
</dbReference>
<dbReference type="EMBL" id="JAAAIN010000339">
    <property type="protein sequence ID" value="KAG0315997.1"/>
    <property type="molecule type" value="Genomic_DNA"/>
</dbReference>
<dbReference type="SUPFAM" id="SSF56784">
    <property type="entry name" value="HAD-like"/>
    <property type="match status" value="1"/>
</dbReference>
<dbReference type="GO" id="GO:0036424">
    <property type="term" value="F:L-phosphoserine phosphatase activity"/>
    <property type="evidence" value="ECO:0007669"/>
    <property type="project" value="InterPro"/>
</dbReference>
<organism evidence="14 15">
    <name type="scientific">Linnemannia gamsii</name>
    <dbReference type="NCBI Taxonomy" id="64522"/>
    <lineage>
        <taxon>Eukaryota</taxon>
        <taxon>Fungi</taxon>
        <taxon>Fungi incertae sedis</taxon>
        <taxon>Mucoromycota</taxon>
        <taxon>Mortierellomycotina</taxon>
        <taxon>Mortierellomycetes</taxon>
        <taxon>Mortierellales</taxon>
        <taxon>Mortierellaceae</taxon>
        <taxon>Linnemannia</taxon>
    </lineage>
</organism>
<dbReference type="InterPro" id="IPR023404">
    <property type="entry name" value="rSAM_horseshoe"/>
</dbReference>
<dbReference type="Pfam" id="PF00919">
    <property type="entry name" value="UPF0004"/>
    <property type="match status" value="1"/>
</dbReference>
<evidence type="ECO:0000313" key="14">
    <source>
        <dbReference type="EMBL" id="KAG0315997.1"/>
    </source>
</evidence>
<keyword evidence="7" id="KW-0408">Iron</keyword>
<dbReference type="InterPro" id="IPR004469">
    <property type="entry name" value="PSP"/>
</dbReference>
<dbReference type="OrthoDB" id="190098at2759"/>
<comment type="cofactor">
    <cofactor evidence="1">
        <name>[4Fe-4S] cluster</name>
        <dbReference type="ChEBI" id="CHEBI:49883"/>
    </cofactor>
</comment>
<reference evidence="14" key="1">
    <citation type="journal article" date="2020" name="Fungal Divers.">
        <title>Resolving the Mortierellaceae phylogeny through synthesis of multi-gene phylogenetics and phylogenomics.</title>
        <authorList>
            <person name="Vandepol N."/>
            <person name="Liber J."/>
            <person name="Desiro A."/>
            <person name="Na H."/>
            <person name="Kennedy M."/>
            <person name="Barry K."/>
            <person name="Grigoriev I.V."/>
            <person name="Miller A.N."/>
            <person name="O'Donnell K."/>
            <person name="Stajich J.E."/>
            <person name="Bonito G."/>
        </authorList>
    </citation>
    <scope>NUCLEOTIDE SEQUENCE</scope>
    <source>
        <strain evidence="14">NVP60</strain>
    </source>
</reference>
<feature type="domain" description="MTTase N-terminal" evidence="12">
    <location>
        <begin position="8"/>
        <end position="123"/>
    </location>
</feature>
<dbReference type="AlphaFoldDB" id="A0A9P6RCJ0"/>
<feature type="active site" description="Nucleophile" evidence="10">
    <location>
        <position position="533"/>
    </location>
</feature>
<dbReference type="Pfam" id="PF13284">
    <property type="entry name" value="DUF4072"/>
    <property type="match status" value="1"/>
</dbReference>
<dbReference type="InterPro" id="IPR058240">
    <property type="entry name" value="rSAM_sf"/>
</dbReference>
<dbReference type="NCBIfam" id="TIGR00089">
    <property type="entry name" value="MiaB/RimO family radical SAM methylthiotransferase"/>
    <property type="match status" value="1"/>
</dbReference>
<dbReference type="InterPro" id="IPR023214">
    <property type="entry name" value="HAD_sf"/>
</dbReference>
<dbReference type="GO" id="GO:0051539">
    <property type="term" value="F:4 iron, 4 sulfur cluster binding"/>
    <property type="evidence" value="ECO:0007669"/>
    <property type="project" value="UniProtKB-KW"/>
</dbReference>
<dbReference type="Pfam" id="PF18693">
    <property type="entry name" value="TRAM_2"/>
    <property type="match status" value="1"/>
</dbReference>
<evidence type="ECO:0000256" key="1">
    <source>
        <dbReference type="ARBA" id="ARBA00001966"/>
    </source>
</evidence>
<keyword evidence="6" id="KW-0479">Metal-binding</keyword>
<dbReference type="InterPro" id="IPR025138">
    <property type="entry name" value="DUF4072"/>
</dbReference>